<sequence>MIRPPERAHPSDYPVRDLVDELVRQGAAERQAPAGELFGRVLAKGRLAPARRGHPVVVPLMGARFDLLYRAALRGPVVPYCWDVWEPNWPLWEQRLRAVRPRAVFVTAEQSARHLAERLPGIPVRHLPEAARLDGYRAGPPLAERPIGLLELGRRYEPWHDAVRDAAAASGRAHRYQATPGQLVFPDEAALRAGLADSVLLACFPSSLTHPERSGGVETMTLRYLEGMASGCLLIGRAPAELVRLLGFNPVVEADRDAPERQVREILADPAHWQPRVDRARERVREVGDWRARVRELRAALGC</sequence>
<dbReference type="Proteomes" id="UP000481583">
    <property type="component" value="Unassembled WGS sequence"/>
</dbReference>
<dbReference type="EMBL" id="JAAKZV010000051">
    <property type="protein sequence ID" value="NGN65086.1"/>
    <property type="molecule type" value="Genomic_DNA"/>
</dbReference>
<name>A0A6G4U052_9ACTN</name>
<dbReference type="RefSeq" id="WP_165237176.1">
    <property type="nucleotide sequence ID" value="NZ_JAAKZV010000051.1"/>
</dbReference>
<keyword evidence="2" id="KW-1185">Reference proteome</keyword>
<keyword evidence="1" id="KW-0808">Transferase</keyword>
<proteinExistence type="predicted"/>
<gene>
    <name evidence="1" type="ORF">G5C51_14415</name>
</gene>
<dbReference type="SUPFAM" id="SSF53756">
    <property type="entry name" value="UDP-Glycosyltransferase/glycogen phosphorylase"/>
    <property type="match status" value="1"/>
</dbReference>
<accession>A0A6G4U052</accession>
<dbReference type="AlphaFoldDB" id="A0A6G4U052"/>
<reference evidence="1 2" key="1">
    <citation type="submission" date="2020-02" db="EMBL/GenBank/DDBJ databases">
        <title>Whole-genome analyses of novel actinobacteria.</title>
        <authorList>
            <person name="Sahin N."/>
        </authorList>
    </citation>
    <scope>NUCLEOTIDE SEQUENCE [LARGE SCALE GENOMIC DNA]</scope>
    <source>
        <strain evidence="1 2">A7024</strain>
    </source>
</reference>
<dbReference type="GO" id="GO:0016740">
    <property type="term" value="F:transferase activity"/>
    <property type="evidence" value="ECO:0007669"/>
    <property type="project" value="UniProtKB-KW"/>
</dbReference>
<organism evidence="1 2">
    <name type="scientific">Streptomyces coryli</name>
    <dbReference type="NCBI Taxonomy" id="1128680"/>
    <lineage>
        <taxon>Bacteria</taxon>
        <taxon>Bacillati</taxon>
        <taxon>Actinomycetota</taxon>
        <taxon>Actinomycetes</taxon>
        <taxon>Kitasatosporales</taxon>
        <taxon>Streptomycetaceae</taxon>
        <taxon>Streptomyces</taxon>
    </lineage>
</organism>
<comment type="caution">
    <text evidence="1">The sequence shown here is derived from an EMBL/GenBank/DDBJ whole genome shotgun (WGS) entry which is preliminary data.</text>
</comment>
<evidence type="ECO:0000313" key="2">
    <source>
        <dbReference type="Proteomes" id="UP000481583"/>
    </source>
</evidence>
<evidence type="ECO:0000313" key="1">
    <source>
        <dbReference type="EMBL" id="NGN65086.1"/>
    </source>
</evidence>
<protein>
    <submittedName>
        <fullName evidence="1">Glycosyltransferase family 1 protein</fullName>
    </submittedName>
</protein>